<proteinExistence type="predicted"/>
<protein>
    <submittedName>
        <fullName evidence="1">Uncharacterized protein</fullName>
    </submittedName>
</protein>
<reference evidence="1 2" key="1">
    <citation type="journal article" date="2015" name="Nature">
        <title>rRNA introns, odd ribosomes, and small enigmatic genomes across a large radiation of phyla.</title>
        <authorList>
            <person name="Brown C.T."/>
            <person name="Hug L.A."/>
            <person name="Thomas B.C."/>
            <person name="Sharon I."/>
            <person name="Castelle C.J."/>
            <person name="Singh A."/>
            <person name="Wilkins M.J."/>
            <person name="Williams K.H."/>
            <person name="Banfield J.F."/>
        </authorList>
    </citation>
    <scope>NUCLEOTIDE SEQUENCE [LARGE SCALE GENOMIC DNA]</scope>
</reference>
<dbReference type="STRING" id="1618545.US53_C0040G0005"/>
<name>A0A0G0K7Z9_9BACT</name>
<gene>
    <name evidence="1" type="ORF">US53_C0040G0005</name>
</gene>
<sequence>MAEHDRTYWWANPKEHPLPKLPETDYLTGPYLKEISQSQPHRRDEVIALIQLVNDVREGTVGYRGRGSSEIK</sequence>
<dbReference type="EMBL" id="LBTI01000040">
    <property type="protein sequence ID" value="KKQ36726.1"/>
    <property type="molecule type" value="Genomic_DNA"/>
</dbReference>
<accession>A0A0G0K7Z9</accession>
<evidence type="ECO:0000313" key="2">
    <source>
        <dbReference type="Proteomes" id="UP000034591"/>
    </source>
</evidence>
<evidence type="ECO:0000313" key="1">
    <source>
        <dbReference type="EMBL" id="KKQ36726.1"/>
    </source>
</evidence>
<dbReference type="Proteomes" id="UP000034591">
    <property type="component" value="Unassembled WGS sequence"/>
</dbReference>
<comment type="caution">
    <text evidence="1">The sequence shown here is derived from an EMBL/GenBank/DDBJ whole genome shotgun (WGS) entry which is preliminary data.</text>
</comment>
<organism evidence="1 2">
    <name type="scientific">Candidatus Woesebacteria bacterium GW2011_GWA1_37_7</name>
    <dbReference type="NCBI Taxonomy" id="1618545"/>
    <lineage>
        <taxon>Bacteria</taxon>
        <taxon>Candidatus Woeseibacteriota</taxon>
    </lineage>
</organism>
<dbReference type="AlphaFoldDB" id="A0A0G0K7Z9"/>